<dbReference type="AlphaFoldDB" id="A0A4S4D6J4"/>
<protein>
    <recommendedName>
        <fullName evidence="3">Isopenicillin N synthase-like Fe(2+) 2OG dioxygenase domain-containing protein</fullName>
    </recommendedName>
</protein>
<keyword evidence="2" id="KW-1185">Reference proteome</keyword>
<gene>
    <name evidence="1" type="ORF">TEA_007569</name>
</gene>
<comment type="caution">
    <text evidence="1">The sequence shown here is derived from an EMBL/GenBank/DDBJ whole genome shotgun (WGS) entry which is preliminary data.</text>
</comment>
<reference evidence="1 2" key="1">
    <citation type="journal article" date="2018" name="Proc. Natl. Acad. Sci. U.S.A.">
        <title>Draft genome sequence of Camellia sinensis var. sinensis provides insights into the evolution of the tea genome and tea quality.</title>
        <authorList>
            <person name="Wei C."/>
            <person name="Yang H."/>
            <person name="Wang S."/>
            <person name="Zhao J."/>
            <person name="Liu C."/>
            <person name="Gao L."/>
            <person name="Xia E."/>
            <person name="Lu Y."/>
            <person name="Tai Y."/>
            <person name="She G."/>
            <person name="Sun J."/>
            <person name="Cao H."/>
            <person name="Tong W."/>
            <person name="Gao Q."/>
            <person name="Li Y."/>
            <person name="Deng W."/>
            <person name="Jiang X."/>
            <person name="Wang W."/>
            <person name="Chen Q."/>
            <person name="Zhang S."/>
            <person name="Li H."/>
            <person name="Wu J."/>
            <person name="Wang P."/>
            <person name="Li P."/>
            <person name="Shi C."/>
            <person name="Zheng F."/>
            <person name="Jian J."/>
            <person name="Huang B."/>
            <person name="Shan D."/>
            <person name="Shi M."/>
            <person name="Fang C."/>
            <person name="Yue Y."/>
            <person name="Li F."/>
            <person name="Li D."/>
            <person name="Wei S."/>
            <person name="Han B."/>
            <person name="Jiang C."/>
            <person name="Yin Y."/>
            <person name="Xia T."/>
            <person name="Zhang Z."/>
            <person name="Bennetzen J.L."/>
            <person name="Zhao S."/>
            <person name="Wan X."/>
        </authorList>
    </citation>
    <scope>NUCLEOTIDE SEQUENCE [LARGE SCALE GENOMIC DNA]</scope>
    <source>
        <strain evidence="2">cv. Shuchazao</strain>
        <tissue evidence="1">Leaf</tissue>
    </source>
</reference>
<evidence type="ECO:0000313" key="1">
    <source>
        <dbReference type="EMBL" id="THF98020.1"/>
    </source>
</evidence>
<dbReference type="PANTHER" id="PTHR48420">
    <property type="entry name" value="NON-HAEM DIOXYGENASE N-TERMINAL DOMAIN-CONTAINING PROTEIN"/>
    <property type="match status" value="1"/>
</dbReference>
<name>A0A4S4D6J4_CAMSN</name>
<proteinExistence type="predicted"/>
<dbReference type="InterPro" id="IPR027443">
    <property type="entry name" value="IPNS-like_sf"/>
</dbReference>
<dbReference type="EMBL" id="SDRB02012341">
    <property type="protein sequence ID" value="THF98020.1"/>
    <property type="molecule type" value="Genomic_DNA"/>
</dbReference>
<dbReference type="Proteomes" id="UP000306102">
    <property type="component" value="Unassembled WGS sequence"/>
</dbReference>
<dbReference type="Gene3D" id="2.60.120.330">
    <property type="entry name" value="B-lactam Antibiotic, Isopenicillin N Synthase, Chain"/>
    <property type="match status" value="1"/>
</dbReference>
<sequence>MYQSLPLGLGFKKTYLVGSLLGRSSVTVVTLLRLHQRGWTSASSSFFVFVLSSVVDLLSLSSSSSSQSSARHSSFSSSLALCRRRRLYRLLSIRPAPPDVRHRLTRGMFMRDAVELPCPDSAAGLYIKTRNDQIVKVYFLVVFGEDEIAYQIGETTEILSRGHLCATPHCVRAPKGEEASGIERSTFALFMQPDCDFSNIASLVRISVVKYDVETWKE</sequence>
<accession>A0A4S4D6J4</accession>
<evidence type="ECO:0000313" key="2">
    <source>
        <dbReference type="Proteomes" id="UP000306102"/>
    </source>
</evidence>
<dbReference type="PANTHER" id="PTHR48420:SF1">
    <property type="entry name" value="NON-HAEM DIOXYGENASE N-TERMINAL DOMAIN-CONTAINING PROTEIN"/>
    <property type="match status" value="1"/>
</dbReference>
<organism evidence="1 2">
    <name type="scientific">Camellia sinensis var. sinensis</name>
    <name type="common">China tea</name>
    <dbReference type="NCBI Taxonomy" id="542762"/>
    <lineage>
        <taxon>Eukaryota</taxon>
        <taxon>Viridiplantae</taxon>
        <taxon>Streptophyta</taxon>
        <taxon>Embryophyta</taxon>
        <taxon>Tracheophyta</taxon>
        <taxon>Spermatophyta</taxon>
        <taxon>Magnoliopsida</taxon>
        <taxon>eudicotyledons</taxon>
        <taxon>Gunneridae</taxon>
        <taxon>Pentapetalae</taxon>
        <taxon>asterids</taxon>
        <taxon>Ericales</taxon>
        <taxon>Theaceae</taxon>
        <taxon>Camellia</taxon>
    </lineage>
</organism>
<evidence type="ECO:0008006" key="3">
    <source>
        <dbReference type="Google" id="ProtNLM"/>
    </source>
</evidence>
<dbReference type="SUPFAM" id="SSF51197">
    <property type="entry name" value="Clavaminate synthase-like"/>
    <property type="match status" value="1"/>
</dbReference>